<evidence type="ECO:0000256" key="1">
    <source>
        <dbReference type="SAM" id="MobiDB-lite"/>
    </source>
</evidence>
<name>A0A257T4X8_9PROT</name>
<evidence type="ECO:0000313" key="2">
    <source>
        <dbReference type="EMBL" id="OYV79526.1"/>
    </source>
</evidence>
<feature type="region of interest" description="Disordered" evidence="1">
    <location>
        <begin position="44"/>
        <end position="67"/>
    </location>
</feature>
<dbReference type="EMBL" id="NCBC01000286">
    <property type="protein sequence ID" value="OYV79526.1"/>
    <property type="molecule type" value="Genomic_DNA"/>
</dbReference>
<accession>A0A257T4X8</accession>
<evidence type="ECO:0000313" key="3">
    <source>
        <dbReference type="Proteomes" id="UP000216779"/>
    </source>
</evidence>
<gene>
    <name evidence="2" type="ORF">B7Z70_08275</name>
</gene>
<dbReference type="AlphaFoldDB" id="A0A257T4X8"/>
<reference evidence="2 3" key="1">
    <citation type="submission" date="2017-03" db="EMBL/GenBank/DDBJ databases">
        <title>Lifting the veil on microbial sulfur biogeochemistry in mining wastewaters.</title>
        <authorList>
            <person name="Kantor R.S."/>
            <person name="Colenbrander Nelson T."/>
            <person name="Marshall S."/>
            <person name="Bennett D."/>
            <person name="Apte S."/>
            <person name="Camacho D."/>
            <person name="Thomas B.C."/>
            <person name="Warren L.A."/>
            <person name="Banfield J.F."/>
        </authorList>
    </citation>
    <scope>NUCLEOTIDE SEQUENCE [LARGE SCALE GENOMIC DNA]</scope>
    <source>
        <strain evidence="2">21-59-9</strain>
    </source>
</reference>
<organism evidence="2 3">
    <name type="scientific">Acidithiobacillus ferrivorans</name>
    <dbReference type="NCBI Taxonomy" id="160808"/>
    <lineage>
        <taxon>Bacteria</taxon>
        <taxon>Pseudomonadati</taxon>
        <taxon>Pseudomonadota</taxon>
        <taxon>Acidithiobacillia</taxon>
        <taxon>Acidithiobacillales</taxon>
        <taxon>Acidithiobacillaceae</taxon>
        <taxon>Acidithiobacillus</taxon>
    </lineage>
</organism>
<sequence length="67" mass="7317">MPDSDGLHGHGDTVFVIQRPGQIRGFTLHGAPARLGDFRRRRKAVRGDGIPCRSRSLSHTRSDPGAI</sequence>
<proteinExistence type="predicted"/>
<protein>
    <submittedName>
        <fullName evidence="2">Uncharacterized protein</fullName>
    </submittedName>
</protein>
<comment type="caution">
    <text evidence="2">The sequence shown here is derived from an EMBL/GenBank/DDBJ whole genome shotgun (WGS) entry which is preliminary data.</text>
</comment>
<dbReference type="Proteomes" id="UP000216779">
    <property type="component" value="Unassembled WGS sequence"/>
</dbReference>